<evidence type="ECO:0000256" key="7">
    <source>
        <dbReference type="ARBA" id="ARBA00023015"/>
    </source>
</evidence>
<comment type="subcellular location">
    <subcellularLocation>
        <location evidence="1">Cytoplasm</location>
    </subcellularLocation>
</comment>
<name>A0AAN4VYK2_9BACT</name>
<keyword evidence="10" id="KW-0804">Transcription</keyword>
<evidence type="ECO:0000256" key="12">
    <source>
        <dbReference type="ARBA" id="ARBA00025185"/>
    </source>
</evidence>
<dbReference type="Gene3D" id="2.30.30.90">
    <property type="match status" value="1"/>
</dbReference>
<dbReference type="InterPro" id="IPR007167">
    <property type="entry name" value="Fe-transptr_FeoA-like"/>
</dbReference>
<keyword evidence="8" id="KW-0238">DNA-binding</keyword>
<evidence type="ECO:0000256" key="4">
    <source>
        <dbReference type="ARBA" id="ARBA00022386"/>
    </source>
</evidence>
<protein>
    <recommendedName>
        <fullName evidence="4">Transcriptional regulator MntR</fullName>
    </recommendedName>
    <alternativeName>
        <fullName evidence="13">Manganese transport regulator</fullName>
    </alternativeName>
</protein>
<dbReference type="GO" id="GO:0003677">
    <property type="term" value="F:DNA binding"/>
    <property type="evidence" value="ECO:0007669"/>
    <property type="project" value="UniProtKB-KW"/>
</dbReference>
<dbReference type="Gene3D" id="1.10.10.10">
    <property type="entry name" value="Winged helix-like DNA-binding domain superfamily/Winged helix DNA-binding domain"/>
    <property type="match status" value="1"/>
</dbReference>
<evidence type="ECO:0000256" key="8">
    <source>
        <dbReference type="ARBA" id="ARBA00023125"/>
    </source>
</evidence>
<dbReference type="SMART" id="SM00529">
    <property type="entry name" value="HTH_DTXR"/>
    <property type="match status" value="1"/>
</dbReference>
<evidence type="ECO:0000256" key="6">
    <source>
        <dbReference type="ARBA" id="ARBA00022491"/>
    </source>
</evidence>
<dbReference type="EMBL" id="BQKE01000001">
    <property type="protein sequence ID" value="GJM61157.1"/>
    <property type="molecule type" value="Genomic_DNA"/>
</dbReference>
<dbReference type="PANTHER" id="PTHR33238:SF11">
    <property type="entry name" value="TRANSCRIPTIONAL REGULATOR MNTR"/>
    <property type="match status" value="1"/>
</dbReference>
<accession>A0AAN4VYK2</accession>
<dbReference type="Pfam" id="PF04023">
    <property type="entry name" value="FeoA"/>
    <property type="match status" value="1"/>
</dbReference>
<dbReference type="InterPro" id="IPR050536">
    <property type="entry name" value="DtxR_MntR_Metal-Reg"/>
</dbReference>
<evidence type="ECO:0000256" key="13">
    <source>
        <dbReference type="ARBA" id="ARBA00032593"/>
    </source>
</evidence>
<organism evidence="15 16">
    <name type="scientific">Persicobacter diffluens</name>
    <dbReference type="NCBI Taxonomy" id="981"/>
    <lineage>
        <taxon>Bacteria</taxon>
        <taxon>Pseudomonadati</taxon>
        <taxon>Bacteroidota</taxon>
        <taxon>Cytophagia</taxon>
        <taxon>Cytophagales</taxon>
        <taxon>Persicobacteraceae</taxon>
        <taxon>Persicobacter</taxon>
    </lineage>
</organism>
<dbReference type="Pfam" id="PF01325">
    <property type="entry name" value="Fe_dep_repress"/>
    <property type="match status" value="1"/>
</dbReference>
<evidence type="ECO:0000313" key="16">
    <source>
        <dbReference type="Proteomes" id="UP001310022"/>
    </source>
</evidence>
<keyword evidence="9" id="KW-0010">Activator</keyword>
<comment type="caution">
    <text evidence="15">The sequence shown here is derived from an EMBL/GenBank/DDBJ whole genome shotgun (WGS) entry which is preliminary data.</text>
</comment>
<keyword evidence="7" id="KW-0805">Transcription regulation</keyword>
<feature type="domain" description="HTH dtxR-type" evidence="14">
    <location>
        <begin position="1"/>
        <end position="65"/>
    </location>
</feature>
<evidence type="ECO:0000259" key="14">
    <source>
        <dbReference type="PROSITE" id="PS50944"/>
    </source>
</evidence>
<dbReference type="Proteomes" id="UP001310022">
    <property type="component" value="Unassembled WGS sequence"/>
</dbReference>
<keyword evidence="5" id="KW-0963">Cytoplasm</keyword>
<evidence type="ECO:0000313" key="15">
    <source>
        <dbReference type="EMBL" id="GJM61157.1"/>
    </source>
</evidence>
<dbReference type="InterPro" id="IPR038157">
    <property type="entry name" value="FeoA_core_dom"/>
</dbReference>
<dbReference type="SUPFAM" id="SSF46785">
    <property type="entry name" value="Winged helix' DNA-binding domain"/>
    <property type="match status" value="1"/>
</dbReference>
<keyword evidence="16" id="KW-1185">Reference proteome</keyword>
<dbReference type="SUPFAM" id="SSF47979">
    <property type="entry name" value="Iron-dependent repressor protein, dimerization domain"/>
    <property type="match status" value="1"/>
</dbReference>
<dbReference type="InterPro" id="IPR036390">
    <property type="entry name" value="WH_DNA-bd_sf"/>
</dbReference>
<comment type="function">
    <text evidence="12">In the presence of manganese, represses expression of mntH and mntS. Up-regulates expression of mntP.</text>
</comment>
<dbReference type="Pfam" id="PF02742">
    <property type="entry name" value="Fe_dep_repr_C"/>
    <property type="match status" value="1"/>
</dbReference>
<dbReference type="GO" id="GO:0046983">
    <property type="term" value="F:protein dimerization activity"/>
    <property type="evidence" value="ECO:0007669"/>
    <property type="project" value="InterPro"/>
</dbReference>
<dbReference type="InterPro" id="IPR036388">
    <property type="entry name" value="WH-like_DNA-bd_sf"/>
</dbReference>
<dbReference type="PROSITE" id="PS50944">
    <property type="entry name" value="HTH_DTXR"/>
    <property type="match status" value="1"/>
</dbReference>
<dbReference type="GO" id="GO:0005737">
    <property type="term" value="C:cytoplasm"/>
    <property type="evidence" value="ECO:0007669"/>
    <property type="project" value="UniProtKB-SubCell"/>
</dbReference>
<evidence type="ECO:0000256" key="9">
    <source>
        <dbReference type="ARBA" id="ARBA00023159"/>
    </source>
</evidence>
<evidence type="ECO:0000256" key="10">
    <source>
        <dbReference type="ARBA" id="ARBA00023163"/>
    </source>
</evidence>
<gene>
    <name evidence="15" type="primary">sirR</name>
    <name evidence="15" type="ORF">PEDI_17090</name>
</gene>
<reference evidence="15 16" key="1">
    <citation type="submission" date="2021-12" db="EMBL/GenBank/DDBJ databases">
        <title>Genome sequencing of bacteria with rrn-lacking chromosome and rrn-plasmid.</title>
        <authorList>
            <person name="Anda M."/>
            <person name="Iwasaki W."/>
        </authorList>
    </citation>
    <scope>NUCLEOTIDE SEQUENCE [LARGE SCALE GENOMIC DNA]</scope>
    <source>
        <strain evidence="15 16">NBRC 15940</strain>
    </source>
</reference>
<keyword evidence="11" id="KW-0464">Manganese</keyword>
<keyword evidence="6" id="KW-0678">Repressor</keyword>
<evidence type="ECO:0000256" key="11">
    <source>
        <dbReference type="ARBA" id="ARBA00023211"/>
    </source>
</evidence>
<dbReference type="Gene3D" id="1.10.60.10">
    <property type="entry name" value="Iron dependent repressor, metal binding and dimerisation domain"/>
    <property type="match status" value="1"/>
</dbReference>
<dbReference type="AlphaFoldDB" id="A0AAN4VYK2"/>
<sequence>MELSFVEENYLKAIYQLELENPSGVSTTALAEKTKTKPASVSDMLKKLAQKELIFYKKYQGAKLSKSGLQAALLVIRKHRLWEVFLVEHLSFSWDEVHEVAEQLEHIKSKLLIQRLDQFLGFPKEDPHGDPIPNENGEIIEIPKILLSDFTTGKKAQISAVKESSPLFLQYLDKIKAGIGSNIIIQERIAFDNSLEILLDGRTLYISEEVAKNIYVTED</sequence>
<evidence type="ECO:0000256" key="5">
    <source>
        <dbReference type="ARBA" id="ARBA00022490"/>
    </source>
</evidence>
<dbReference type="GO" id="GO:0003700">
    <property type="term" value="F:DNA-binding transcription factor activity"/>
    <property type="evidence" value="ECO:0007669"/>
    <property type="project" value="InterPro"/>
</dbReference>
<dbReference type="GO" id="GO:0046914">
    <property type="term" value="F:transition metal ion binding"/>
    <property type="evidence" value="ECO:0007669"/>
    <property type="project" value="InterPro"/>
</dbReference>
<dbReference type="RefSeq" id="WP_338236755.1">
    <property type="nucleotide sequence ID" value="NZ_BQKE01000001.1"/>
</dbReference>
<evidence type="ECO:0000256" key="2">
    <source>
        <dbReference type="ARBA" id="ARBA00007871"/>
    </source>
</evidence>
<dbReference type="InterPro" id="IPR022687">
    <property type="entry name" value="HTH_DTXR"/>
</dbReference>
<dbReference type="InterPro" id="IPR022689">
    <property type="entry name" value="Iron_dep_repressor"/>
</dbReference>
<evidence type="ECO:0000256" key="3">
    <source>
        <dbReference type="ARBA" id="ARBA00011738"/>
    </source>
</evidence>
<dbReference type="InterPro" id="IPR001367">
    <property type="entry name" value="Fe_dep_repressor"/>
</dbReference>
<comment type="similarity">
    <text evidence="2">Belongs to the DtxR/MntR family.</text>
</comment>
<evidence type="ECO:0000256" key="1">
    <source>
        <dbReference type="ARBA" id="ARBA00004496"/>
    </source>
</evidence>
<dbReference type="InterPro" id="IPR036421">
    <property type="entry name" value="Fe_dep_repressor_sf"/>
</dbReference>
<dbReference type="PANTHER" id="PTHR33238">
    <property type="entry name" value="IRON (METAL) DEPENDENT REPRESSOR, DTXR FAMILY"/>
    <property type="match status" value="1"/>
</dbReference>
<proteinExistence type="inferred from homology"/>
<comment type="subunit">
    <text evidence="3">Homodimer.</text>
</comment>